<dbReference type="InterPro" id="IPR008928">
    <property type="entry name" value="6-hairpin_glycosidase_sf"/>
</dbReference>
<evidence type="ECO:0000256" key="6">
    <source>
        <dbReference type="ARBA" id="ARBA00066430"/>
    </source>
</evidence>
<comment type="function">
    <text evidence="5">Catalyzes the hydrolysis of glucose from the disaccharide unit linked to hydroxylysine residues of collagen and collagen-like proteins.</text>
</comment>
<dbReference type="Pfam" id="PF03633">
    <property type="entry name" value="Glyco_hydro_65C"/>
    <property type="match status" value="1"/>
</dbReference>
<accession>A0A6B2KZB4</accession>
<dbReference type="Pfam" id="PF03632">
    <property type="entry name" value="Glyco_hydro_65m"/>
    <property type="match status" value="1"/>
</dbReference>
<reference evidence="11" key="1">
    <citation type="journal article" date="2020" name="J. Eukaryot. Microbiol.">
        <title>De novo Sequencing, Assembly and Annotation of the Transcriptome for the Free-Living Testate Amoeba Arcella intermedia.</title>
        <authorList>
            <person name="Ribeiro G.M."/>
            <person name="Porfirio-Sousa A.L."/>
            <person name="Maurer-Alcala X.X."/>
            <person name="Katz L.A."/>
            <person name="Lahr D.J.G."/>
        </authorList>
    </citation>
    <scope>NUCLEOTIDE SEQUENCE</scope>
</reference>
<feature type="domain" description="Glycoside hydrolase family 65 central catalytic" evidence="9">
    <location>
        <begin position="255"/>
        <end position="472"/>
    </location>
</feature>
<evidence type="ECO:0000313" key="11">
    <source>
        <dbReference type="EMBL" id="NDV30011.1"/>
    </source>
</evidence>
<feature type="domain" description="Glycoside hydrolase family 65 C-terminal" evidence="10">
    <location>
        <begin position="581"/>
        <end position="635"/>
    </location>
</feature>
<evidence type="ECO:0000256" key="5">
    <source>
        <dbReference type="ARBA" id="ARBA00053339"/>
    </source>
</evidence>
<dbReference type="AlphaFoldDB" id="A0A6B2KZB4"/>
<dbReference type="GO" id="GO:0047402">
    <property type="term" value="F:protein-glucosylgalactosylhydroxylysine glucosidase activity"/>
    <property type="evidence" value="ECO:0007669"/>
    <property type="project" value="UniProtKB-EC"/>
</dbReference>
<evidence type="ECO:0000256" key="4">
    <source>
        <dbReference type="ARBA" id="ARBA00051415"/>
    </source>
</evidence>
<sequence length="663" mass="73752">MLYSPQEPTDINMMPSIGNGYLATVISSDTIYVSGLFNGLNTVDPSHRAVIPATQSFTLTNSITTATALDLRRGTYFRRGTIGKASFEQRSYAHRVHSSLLVHEISVDNSLNPNHLTFVLTINTKPETPDFKITPLNGTNDYTLYNGRITTPEEPGGPTVGITVVSTRVAHSYTVGANSASTFYFVTAIRSSLDSSDTQKDATADFLSASAQVTTLFSTHVAAWEEIWSARIEVEGDHRLAQVINSSLYYILNSVRSDWAWSLSPGSLSSNGYNGHVFWDCETWMYPPILLLHPDIAASLLQYRFDNMVGASLKARSYNLGYQGLMYPWESAFSGQEVCPDWAPTGKLEQHISGDISFAYRQYWHLTGDYNWLKTVYPVIQGIADFFASRVTYNSQFDYYEINGVIPPDEYAVDVNNSVFTNVVAGISLEFAVEAAQVLNLPYPPNWQTISSKLKIPMDTVNNVHLEYDHYNGQLIKQADVILLGYPLLYPMSAELRKNDLLYYQQRTDPDGPAMTFAMETVAFLELGNNAAADTVWFKSWVNAHDPYMVWTETPTAGTVNFITGAGGFLQAMLNGYGGIRIMQNDLQFNPQLPYNVTHVKFSKIVYLGNEVEVDYDANEVTVTLTSAGVPLTFTSPAHPDTPLTLDTPIIFPRAPFQLTKTK</sequence>
<comment type="catalytic activity">
    <reaction evidence="4">
        <text>(5R)-5-O-[alpha-D-glucosyl-(1-&gt;2)-beta-D-galactosyl]-5-hydroxy-L-lysyl-[collagen] + H2O = (5R)-5-O-(beta-D-galactosyl)-5-hydroxy-L-lysyl-[collagen] + D-glucose</text>
        <dbReference type="Rhea" id="RHEA:11068"/>
        <dbReference type="Rhea" id="RHEA-COMP:12753"/>
        <dbReference type="Rhea" id="RHEA-COMP:12754"/>
        <dbReference type="ChEBI" id="CHEBI:4167"/>
        <dbReference type="ChEBI" id="CHEBI:15377"/>
        <dbReference type="ChEBI" id="CHEBI:133443"/>
        <dbReference type="ChEBI" id="CHEBI:133452"/>
        <dbReference type="EC" id="3.2.1.107"/>
    </reaction>
</comment>
<dbReference type="InterPro" id="IPR005194">
    <property type="entry name" value="Glyco_hydro_65_C"/>
</dbReference>
<dbReference type="InterPro" id="IPR012341">
    <property type="entry name" value="6hp_glycosidase-like_sf"/>
</dbReference>
<dbReference type="EMBL" id="GIBP01001042">
    <property type="protein sequence ID" value="NDV30011.1"/>
    <property type="molecule type" value="Transcribed_RNA"/>
</dbReference>
<organism evidence="11">
    <name type="scientific">Arcella intermedia</name>
    <dbReference type="NCBI Taxonomy" id="1963864"/>
    <lineage>
        <taxon>Eukaryota</taxon>
        <taxon>Amoebozoa</taxon>
        <taxon>Tubulinea</taxon>
        <taxon>Elardia</taxon>
        <taxon>Arcellinida</taxon>
        <taxon>Sphaerothecina</taxon>
        <taxon>Arcellidae</taxon>
        <taxon>Arcella</taxon>
    </lineage>
</organism>
<dbReference type="SUPFAM" id="SSF48208">
    <property type="entry name" value="Six-hairpin glycosidases"/>
    <property type="match status" value="1"/>
</dbReference>
<dbReference type="Gene3D" id="1.50.10.10">
    <property type="match status" value="1"/>
</dbReference>
<evidence type="ECO:0000259" key="10">
    <source>
        <dbReference type="Pfam" id="PF03633"/>
    </source>
</evidence>
<evidence type="ECO:0000256" key="3">
    <source>
        <dbReference type="ARBA" id="ARBA00023295"/>
    </source>
</evidence>
<dbReference type="Gene3D" id="2.60.420.10">
    <property type="entry name" value="Maltose phosphorylase, domain 3"/>
    <property type="match status" value="1"/>
</dbReference>
<keyword evidence="3" id="KW-0326">Glycosidase</keyword>
<name>A0A6B2KZB4_9EUKA</name>
<comment type="similarity">
    <text evidence="1">Belongs to the glycosyl hydrolase 65 family.</text>
</comment>
<keyword evidence="2" id="KW-0378">Hydrolase</keyword>
<dbReference type="PANTHER" id="PTHR11051:SF8">
    <property type="entry name" value="PROTEIN-GLUCOSYLGALACTOSYLHYDROXYLYSINE GLUCOSIDASE"/>
    <property type="match status" value="1"/>
</dbReference>
<evidence type="ECO:0000259" key="9">
    <source>
        <dbReference type="Pfam" id="PF03632"/>
    </source>
</evidence>
<proteinExistence type="inferred from homology"/>
<evidence type="ECO:0000256" key="1">
    <source>
        <dbReference type="ARBA" id="ARBA00006768"/>
    </source>
</evidence>
<dbReference type="GO" id="GO:0005975">
    <property type="term" value="P:carbohydrate metabolic process"/>
    <property type="evidence" value="ECO:0007669"/>
    <property type="project" value="InterPro"/>
</dbReference>
<evidence type="ECO:0000256" key="8">
    <source>
        <dbReference type="ARBA" id="ARBA00079982"/>
    </source>
</evidence>
<dbReference type="EC" id="3.2.1.107" evidence="6"/>
<evidence type="ECO:0000256" key="7">
    <source>
        <dbReference type="ARBA" id="ARBA00071505"/>
    </source>
</evidence>
<protein>
    <recommendedName>
        <fullName evidence="7">Protein-glucosylgalactosylhydroxylysine glucosidase</fullName>
        <ecNumber evidence="6">3.2.1.107</ecNumber>
    </recommendedName>
    <alternativeName>
        <fullName evidence="8">Acid trehalase-like protein 1</fullName>
    </alternativeName>
</protein>
<dbReference type="InterPro" id="IPR005195">
    <property type="entry name" value="Glyco_hydro_65_M"/>
</dbReference>
<evidence type="ECO:0000256" key="2">
    <source>
        <dbReference type="ARBA" id="ARBA00022801"/>
    </source>
</evidence>
<dbReference type="PANTHER" id="PTHR11051">
    <property type="entry name" value="GLYCOSYL HYDROLASE-RELATED"/>
    <property type="match status" value="1"/>
</dbReference>
<dbReference type="FunFam" id="1.50.10.10:FF:000023">
    <property type="entry name" value="Protein-glucosylgalactosylhydroxylysine glucosidase"/>
    <property type="match status" value="1"/>
</dbReference>